<feature type="domain" description="Peptidase S9 prolyl oligopeptidase catalytic" evidence="1">
    <location>
        <begin position="437"/>
        <end position="649"/>
    </location>
</feature>
<dbReference type="Proteomes" id="UP000613580">
    <property type="component" value="Unassembled WGS sequence"/>
</dbReference>
<dbReference type="OrthoDB" id="43744at2759"/>
<dbReference type="GO" id="GO:0008236">
    <property type="term" value="F:serine-type peptidase activity"/>
    <property type="evidence" value="ECO:0007669"/>
    <property type="project" value="InterPro"/>
</dbReference>
<dbReference type="SUPFAM" id="SSF82171">
    <property type="entry name" value="DPP6 N-terminal domain-like"/>
    <property type="match status" value="1"/>
</dbReference>
<dbReference type="Pfam" id="PF00326">
    <property type="entry name" value="Peptidase_S9"/>
    <property type="match status" value="1"/>
</dbReference>
<protein>
    <submittedName>
        <fullName evidence="2">Peptidase-S9 domain-containing protein</fullName>
    </submittedName>
</protein>
<dbReference type="PANTHER" id="PTHR43056">
    <property type="entry name" value="PEPTIDASE S9 PROLYL OLIGOPEPTIDASE"/>
    <property type="match status" value="1"/>
</dbReference>
<dbReference type="Gene3D" id="3.40.50.1820">
    <property type="entry name" value="alpha/beta hydrolase"/>
    <property type="match status" value="1"/>
</dbReference>
<proteinExistence type="predicted"/>
<evidence type="ECO:0000313" key="3">
    <source>
        <dbReference type="Proteomes" id="UP000613580"/>
    </source>
</evidence>
<name>A0A8H6SX50_MYCCL</name>
<evidence type="ECO:0000259" key="1">
    <source>
        <dbReference type="Pfam" id="PF00326"/>
    </source>
</evidence>
<gene>
    <name evidence="2" type="ORF">HMN09_00805900</name>
</gene>
<dbReference type="InterPro" id="IPR011042">
    <property type="entry name" value="6-blade_b-propeller_TolB-like"/>
</dbReference>
<dbReference type="InterPro" id="IPR001375">
    <property type="entry name" value="Peptidase_S9_cat"/>
</dbReference>
<dbReference type="PANTHER" id="PTHR43056:SF5">
    <property type="entry name" value="PEPTIDASE S9 PROLYL OLIGOPEPTIDASE CATALYTIC DOMAIN-CONTAINING PROTEIN"/>
    <property type="match status" value="1"/>
</dbReference>
<dbReference type="InterPro" id="IPR050585">
    <property type="entry name" value="Xaa-Pro_dipeptidyl-ppase/CocE"/>
</dbReference>
<organism evidence="2 3">
    <name type="scientific">Mycena chlorophos</name>
    <name type="common">Agaric fungus</name>
    <name type="synonym">Agaricus chlorophos</name>
    <dbReference type="NCBI Taxonomy" id="658473"/>
    <lineage>
        <taxon>Eukaryota</taxon>
        <taxon>Fungi</taxon>
        <taxon>Dikarya</taxon>
        <taxon>Basidiomycota</taxon>
        <taxon>Agaricomycotina</taxon>
        <taxon>Agaricomycetes</taxon>
        <taxon>Agaricomycetidae</taxon>
        <taxon>Agaricales</taxon>
        <taxon>Marasmiineae</taxon>
        <taxon>Mycenaceae</taxon>
        <taxon>Mycena</taxon>
    </lineage>
</organism>
<dbReference type="EMBL" id="JACAZE010000010">
    <property type="protein sequence ID" value="KAF7305530.1"/>
    <property type="molecule type" value="Genomic_DNA"/>
</dbReference>
<reference evidence="2" key="1">
    <citation type="submission" date="2020-05" db="EMBL/GenBank/DDBJ databases">
        <title>Mycena genomes resolve the evolution of fungal bioluminescence.</title>
        <authorList>
            <person name="Tsai I.J."/>
        </authorList>
    </citation>
    <scope>NUCLEOTIDE SEQUENCE</scope>
    <source>
        <strain evidence="2">110903Hualien_Pintung</strain>
    </source>
</reference>
<dbReference type="Gene3D" id="2.120.10.30">
    <property type="entry name" value="TolB, C-terminal domain"/>
    <property type="match status" value="1"/>
</dbReference>
<evidence type="ECO:0000313" key="2">
    <source>
        <dbReference type="EMBL" id="KAF7305530.1"/>
    </source>
</evidence>
<dbReference type="InterPro" id="IPR029058">
    <property type="entry name" value="AB_hydrolase_fold"/>
</dbReference>
<dbReference type="GO" id="GO:0006508">
    <property type="term" value="P:proteolysis"/>
    <property type="evidence" value="ECO:0007669"/>
    <property type="project" value="InterPro"/>
</dbReference>
<comment type="caution">
    <text evidence="2">The sequence shown here is derived from an EMBL/GenBank/DDBJ whole genome shotgun (WGS) entry which is preliminary data.</text>
</comment>
<keyword evidence="3" id="KW-1185">Reference proteome</keyword>
<sequence>MATAPYGTWKSPIQAESLAKASVHLTDVLVDATNGKIYHTESRPSEGGRIALVDTESGKDVVGKEWNVRTGVHEYGGAAAVVHAGRAYFSNIADGRVYEVEGNGEPVPVTQESKVLRYADFSVHPVHNHILVSILEDHTDKTTPASVTNKLCIIDTTAHTVSVLVSGADFYAFPRFSPDGLRLAWQQWSLPYMPWQSAEIHVADFAVDSSKVTNAVRIAGDGATNSVNFPSWATASTLLFTSDKSGYQNPWKYDTGIRKAVPVFLEPVKEDFGEPTWVFGLSPYAVVQNGTQGLFTSFRDGRSVLYLVDLDNGQRTEIPSQFVNISSMRCVGNDKVAFIGDLVDGPSELVLCTLTSDSKTSFSTLSSHASAGPTFSKSLYSIAQPVTLSAPPDARPIHAVYYPPTNPDYRGSSIAGELPPCVVHVHGGPTAFSGHAFDLTTQYYTSRGWAWLSVNFGGSSGYGRAYIERLSSNWGIIDIEDCIQASKLLSQTPHSLIDPKRTVIRGGSAGGYTALGAVSMGSDLTTFAAATSMYGISDLRRLLEDTHKFESGYPLDLLGGDISDIPEVYEARSPVTHADKIVAPLLILQGETDRVVPKEQAEIIYESIKRRGGVVEYKLYPGEGHGFRKEETIIDALEQERAFYERVLKLAV</sequence>
<dbReference type="AlphaFoldDB" id="A0A8H6SX50"/>
<accession>A0A8H6SX50</accession>
<dbReference type="SUPFAM" id="SSF53474">
    <property type="entry name" value="alpha/beta-Hydrolases"/>
    <property type="match status" value="1"/>
</dbReference>